<feature type="region of interest" description="Disordered" evidence="1">
    <location>
        <begin position="1"/>
        <end position="28"/>
    </location>
</feature>
<dbReference type="EMBL" id="KN832897">
    <property type="protein sequence ID" value="KIM93255.1"/>
    <property type="molecule type" value="Genomic_DNA"/>
</dbReference>
<accession>A0A0C3GAN5</accession>
<evidence type="ECO:0000313" key="2">
    <source>
        <dbReference type="EMBL" id="KIM93255.1"/>
    </source>
</evidence>
<dbReference type="HOGENOM" id="CLU_1938763_0_0_1"/>
<evidence type="ECO:0000256" key="1">
    <source>
        <dbReference type="SAM" id="MobiDB-lite"/>
    </source>
</evidence>
<name>A0A0C3GAN5_OIDMZ</name>
<sequence>MSLQTSPPKACPKPTVPPSNGNPVSQLSPVPTVYGSTVVGEYLKASNAPILAKALGTQNSMHAEDGSWEQLELKGKPGPKNPANPAKYRPGTFTIVIGYTKMISRLSIKTRDMSLSLMLIPVFYRSVRKT</sequence>
<organism evidence="2 3">
    <name type="scientific">Oidiodendron maius (strain Zn)</name>
    <dbReference type="NCBI Taxonomy" id="913774"/>
    <lineage>
        <taxon>Eukaryota</taxon>
        <taxon>Fungi</taxon>
        <taxon>Dikarya</taxon>
        <taxon>Ascomycota</taxon>
        <taxon>Pezizomycotina</taxon>
        <taxon>Leotiomycetes</taxon>
        <taxon>Leotiomycetes incertae sedis</taxon>
        <taxon>Myxotrichaceae</taxon>
        <taxon>Oidiodendron</taxon>
    </lineage>
</organism>
<keyword evidence="3" id="KW-1185">Reference proteome</keyword>
<gene>
    <name evidence="2" type="ORF">OIDMADRAFT_35912</name>
</gene>
<feature type="compositionally biased region" description="Polar residues" evidence="1">
    <location>
        <begin position="19"/>
        <end position="28"/>
    </location>
</feature>
<evidence type="ECO:0000313" key="3">
    <source>
        <dbReference type="Proteomes" id="UP000054321"/>
    </source>
</evidence>
<reference evidence="3" key="2">
    <citation type="submission" date="2015-01" db="EMBL/GenBank/DDBJ databases">
        <title>Evolutionary Origins and Diversification of the Mycorrhizal Mutualists.</title>
        <authorList>
            <consortium name="DOE Joint Genome Institute"/>
            <consortium name="Mycorrhizal Genomics Consortium"/>
            <person name="Kohler A."/>
            <person name="Kuo A."/>
            <person name="Nagy L.G."/>
            <person name="Floudas D."/>
            <person name="Copeland A."/>
            <person name="Barry K.W."/>
            <person name="Cichocki N."/>
            <person name="Veneault-Fourrey C."/>
            <person name="LaButti K."/>
            <person name="Lindquist E.A."/>
            <person name="Lipzen A."/>
            <person name="Lundell T."/>
            <person name="Morin E."/>
            <person name="Murat C."/>
            <person name="Riley R."/>
            <person name="Ohm R."/>
            <person name="Sun H."/>
            <person name="Tunlid A."/>
            <person name="Henrissat B."/>
            <person name="Grigoriev I.V."/>
            <person name="Hibbett D.S."/>
            <person name="Martin F."/>
        </authorList>
    </citation>
    <scope>NUCLEOTIDE SEQUENCE [LARGE SCALE GENOMIC DNA]</scope>
    <source>
        <strain evidence="3">Zn</strain>
    </source>
</reference>
<reference evidence="2 3" key="1">
    <citation type="submission" date="2014-04" db="EMBL/GenBank/DDBJ databases">
        <authorList>
            <consortium name="DOE Joint Genome Institute"/>
            <person name="Kuo A."/>
            <person name="Martino E."/>
            <person name="Perotto S."/>
            <person name="Kohler A."/>
            <person name="Nagy L.G."/>
            <person name="Floudas D."/>
            <person name="Copeland A."/>
            <person name="Barry K.W."/>
            <person name="Cichocki N."/>
            <person name="Veneault-Fourrey C."/>
            <person name="LaButti K."/>
            <person name="Lindquist E.A."/>
            <person name="Lipzen A."/>
            <person name="Lundell T."/>
            <person name="Morin E."/>
            <person name="Murat C."/>
            <person name="Sun H."/>
            <person name="Tunlid A."/>
            <person name="Henrissat B."/>
            <person name="Grigoriev I.V."/>
            <person name="Hibbett D.S."/>
            <person name="Martin F."/>
            <person name="Nordberg H.P."/>
            <person name="Cantor M.N."/>
            <person name="Hua S.X."/>
        </authorList>
    </citation>
    <scope>NUCLEOTIDE SEQUENCE [LARGE SCALE GENOMIC DNA]</scope>
    <source>
        <strain evidence="2 3">Zn</strain>
    </source>
</reference>
<dbReference type="Proteomes" id="UP000054321">
    <property type="component" value="Unassembled WGS sequence"/>
</dbReference>
<dbReference type="AlphaFoldDB" id="A0A0C3GAN5"/>
<dbReference type="InParanoid" id="A0A0C3GAN5"/>
<proteinExistence type="predicted"/>
<protein>
    <submittedName>
        <fullName evidence="2">Uncharacterized protein</fullName>
    </submittedName>
</protein>